<dbReference type="PANTHER" id="PTHR31375">
    <property type="match status" value="1"/>
</dbReference>
<evidence type="ECO:0000313" key="11">
    <source>
        <dbReference type="EMBL" id="GAV64163.1"/>
    </source>
</evidence>
<dbReference type="STRING" id="3775.A0A1Q3B8R0"/>
<dbReference type="Gene3D" id="2.160.20.10">
    <property type="entry name" value="Single-stranded right-handed beta-helix, Pectin lyase-like"/>
    <property type="match status" value="1"/>
</dbReference>
<keyword evidence="7" id="KW-0961">Cell wall biogenesis/degradation</keyword>
<name>A0A1Q3B8R0_CEPFO</name>
<dbReference type="InterPro" id="IPR011050">
    <property type="entry name" value="Pectin_lyase_fold/virulence"/>
</dbReference>
<dbReference type="Pfam" id="PF00295">
    <property type="entry name" value="Glyco_hydro_28"/>
    <property type="match status" value="1"/>
</dbReference>
<evidence type="ECO:0000256" key="2">
    <source>
        <dbReference type="ARBA" id="ARBA00008834"/>
    </source>
</evidence>
<evidence type="ECO:0000256" key="9">
    <source>
        <dbReference type="RuleBase" id="RU361169"/>
    </source>
</evidence>
<comment type="similarity">
    <text evidence="2 9">Belongs to the glycosyl hydrolase 28 family.</text>
</comment>
<dbReference type="SUPFAM" id="SSF51126">
    <property type="entry name" value="Pectin lyase-like"/>
    <property type="match status" value="1"/>
</dbReference>
<keyword evidence="4" id="KW-0964">Secreted</keyword>
<dbReference type="InParanoid" id="A0A1Q3B8R0"/>
<feature type="active site" evidence="8">
    <location>
        <position position="271"/>
    </location>
</feature>
<feature type="signal peptide" evidence="10">
    <location>
        <begin position="1"/>
        <end position="24"/>
    </location>
</feature>
<gene>
    <name evidence="11" type="ORF">CFOL_v3_07681</name>
</gene>
<evidence type="ECO:0000256" key="6">
    <source>
        <dbReference type="ARBA" id="ARBA00023295"/>
    </source>
</evidence>
<feature type="chain" id="PRO_5013156985" evidence="10">
    <location>
        <begin position="25"/>
        <end position="424"/>
    </location>
</feature>
<dbReference type="FunCoup" id="A0A1Q3B8R0">
    <property type="interactions" value="53"/>
</dbReference>
<dbReference type="InterPro" id="IPR012334">
    <property type="entry name" value="Pectin_lyas_fold"/>
</dbReference>
<sequence length="424" mass="45837">MAMNKRACADAILLLCLAVISCEAKGRIVVPQHVPGFDHGSDLNRYNKPDHSQNIFNVLQFGAKPDGKKDNTMQFQRAWNAACHSKGNARLVIPKGTFLIAQVRFQGPCNGPGPIIVQVSGTLKAKTDVSLYDSPEWVVFESINGLVVTGGGTFDGQGPAVWKYSCGRKAHCVRLPESIKIDKVTHGVIRGITSVNPKGFHVFITNSQNVRAYNLHLIAPEDSPNTDGIHISKSDLVKIGRSFIATGDDCVSIGQGTTNTSVKKVQCGPGHGLSVGSLGKYDDEEDVRGIIIKNCTLSKTENGLRIKTWAGSPPSQASSLFFQDIIMKDVNNPIIIDQAYQSGRNKPSLVKISDVHYVNIRGTSTSKVAVNLVCSKQVPCTNVRFSNINLKYTGAQRQGLLPFSSTCVNAKVGYTGFQSPPPCR</sequence>
<evidence type="ECO:0000256" key="8">
    <source>
        <dbReference type="PROSITE-ProRule" id="PRU10052"/>
    </source>
</evidence>
<evidence type="ECO:0000256" key="5">
    <source>
        <dbReference type="ARBA" id="ARBA00022801"/>
    </source>
</evidence>
<keyword evidence="12" id="KW-1185">Reference proteome</keyword>
<keyword evidence="6 9" id="KW-0326">Glycosidase</keyword>
<dbReference type="InterPro" id="IPR000743">
    <property type="entry name" value="Glyco_hydro_28"/>
</dbReference>
<keyword evidence="10" id="KW-0732">Signal</keyword>
<reference evidence="12" key="1">
    <citation type="submission" date="2016-04" db="EMBL/GenBank/DDBJ databases">
        <title>Cephalotus genome sequencing.</title>
        <authorList>
            <person name="Fukushima K."/>
            <person name="Hasebe M."/>
            <person name="Fang X."/>
        </authorList>
    </citation>
    <scope>NUCLEOTIDE SEQUENCE [LARGE SCALE GENOMIC DNA]</scope>
    <source>
        <strain evidence="12">cv. St1</strain>
    </source>
</reference>
<evidence type="ECO:0000256" key="4">
    <source>
        <dbReference type="ARBA" id="ARBA00022525"/>
    </source>
</evidence>
<dbReference type="GO" id="GO:0071555">
    <property type="term" value="P:cell wall organization"/>
    <property type="evidence" value="ECO:0007669"/>
    <property type="project" value="UniProtKB-KW"/>
</dbReference>
<evidence type="ECO:0000256" key="3">
    <source>
        <dbReference type="ARBA" id="ARBA00022512"/>
    </source>
</evidence>
<dbReference type="PROSITE" id="PS00502">
    <property type="entry name" value="POLYGALACTURONASE"/>
    <property type="match status" value="1"/>
</dbReference>
<keyword evidence="5 9" id="KW-0378">Hydrolase</keyword>
<dbReference type="Proteomes" id="UP000187406">
    <property type="component" value="Unassembled WGS sequence"/>
</dbReference>
<dbReference type="EMBL" id="BDDD01000336">
    <property type="protein sequence ID" value="GAV64163.1"/>
    <property type="molecule type" value="Genomic_DNA"/>
</dbReference>
<comment type="caution">
    <text evidence="11">The sequence shown here is derived from an EMBL/GenBank/DDBJ whole genome shotgun (WGS) entry which is preliminary data.</text>
</comment>
<organism evidence="11 12">
    <name type="scientific">Cephalotus follicularis</name>
    <name type="common">Albany pitcher plant</name>
    <dbReference type="NCBI Taxonomy" id="3775"/>
    <lineage>
        <taxon>Eukaryota</taxon>
        <taxon>Viridiplantae</taxon>
        <taxon>Streptophyta</taxon>
        <taxon>Embryophyta</taxon>
        <taxon>Tracheophyta</taxon>
        <taxon>Spermatophyta</taxon>
        <taxon>Magnoliopsida</taxon>
        <taxon>eudicotyledons</taxon>
        <taxon>Gunneridae</taxon>
        <taxon>Pentapetalae</taxon>
        <taxon>rosids</taxon>
        <taxon>fabids</taxon>
        <taxon>Oxalidales</taxon>
        <taxon>Cephalotaceae</taxon>
        <taxon>Cephalotus</taxon>
    </lineage>
</organism>
<keyword evidence="3" id="KW-0134">Cell wall</keyword>
<comment type="subcellular location">
    <subcellularLocation>
        <location evidence="1">Secreted</location>
        <location evidence="1">Cell wall</location>
    </subcellularLocation>
</comment>
<evidence type="ECO:0000256" key="10">
    <source>
        <dbReference type="SAM" id="SignalP"/>
    </source>
</evidence>
<proteinExistence type="inferred from homology"/>
<dbReference type="GO" id="GO:0004650">
    <property type="term" value="F:polygalacturonase activity"/>
    <property type="evidence" value="ECO:0007669"/>
    <property type="project" value="InterPro"/>
</dbReference>
<dbReference type="OrthoDB" id="187139at2759"/>
<dbReference type="PROSITE" id="PS51257">
    <property type="entry name" value="PROKAR_LIPOPROTEIN"/>
    <property type="match status" value="1"/>
</dbReference>
<dbReference type="GO" id="GO:0005975">
    <property type="term" value="P:carbohydrate metabolic process"/>
    <property type="evidence" value="ECO:0007669"/>
    <property type="project" value="InterPro"/>
</dbReference>
<evidence type="ECO:0000313" key="12">
    <source>
        <dbReference type="Proteomes" id="UP000187406"/>
    </source>
</evidence>
<protein>
    <submittedName>
        <fullName evidence="11">Glyco_hydro_28 domain-containing protein</fullName>
    </submittedName>
</protein>
<evidence type="ECO:0000256" key="7">
    <source>
        <dbReference type="ARBA" id="ARBA00023316"/>
    </source>
</evidence>
<dbReference type="AlphaFoldDB" id="A0A1Q3B8R0"/>
<dbReference type="FunFam" id="2.160.20.10:FF:000004">
    <property type="entry name" value="Pectin lyase-like superfamily protein"/>
    <property type="match status" value="1"/>
</dbReference>
<accession>A0A1Q3B8R0</accession>
<evidence type="ECO:0000256" key="1">
    <source>
        <dbReference type="ARBA" id="ARBA00004191"/>
    </source>
</evidence>